<dbReference type="EMBL" id="SPHZ02000012">
    <property type="protein sequence ID" value="KAF0889442.1"/>
    <property type="molecule type" value="Genomic_DNA"/>
</dbReference>
<comment type="caution">
    <text evidence="1">The sequence shown here is derived from an EMBL/GenBank/DDBJ whole genome shotgun (WGS) entry which is preliminary data.</text>
</comment>
<evidence type="ECO:0000313" key="1">
    <source>
        <dbReference type="EMBL" id="KAF0889442.1"/>
    </source>
</evidence>
<name>A0A6G1BNL2_9ORYZ</name>
<proteinExistence type="predicted"/>
<organism evidence="1 2">
    <name type="scientific">Oryza meyeriana var. granulata</name>
    <dbReference type="NCBI Taxonomy" id="110450"/>
    <lineage>
        <taxon>Eukaryota</taxon>
        <taxon>Viridiplantae</taxon>
        <taxon>Streptophyta</taxon>
        <taxon>Embryophyta</taxon>
        <taxon>Tracheophyta</taxon>
        <taxon>Spermatophyta</taxon>
        <taxon>Magnoliopsida</taxon>
        <taxon>Liliopsida</taxon>
        <taxon>Poales</taxon>
        <taxon>Poaceae</taxon>
        <taxon>BOP clade</taxon>
        <taxon>Oryzoideae</taxon>
        <taxon>Oryzeae</taxon>
        <taxon>Oryzinae</taxon>
        <taxon>Oryza</taxon>
        <taxon>Oryza meyeriana</taxon>
    </lineage>
</organism>
<dbReference type="AlphaFoldDB" id="A0A6G1BNL2"/>
<protein>
    <submittedName>
        <fullName evidence="1">Uncharacterized protein</fullName>
    </submittedName>
</protein>
<evidence type="ECO:0000313" key="2">
    <source>
        <dbReference type="Proteomes" id="UP000479710"/>
    </source>
</evidence>
<sequence>MDRRRANPHDASEEANEVFTAWLPRESISYDAEEGAAAALDGAKVLDEDCKAFNLSGPK</sequence>
<reference evidence="1 2" key="1">
    <citation type="submission" date="2019-11" db="EMBL/GenBank/DDBJ databases">
        <title>Whole genome sequence of Oryza granulata.</title>
        <authorList>
            <person name="Li W."/>
        </authorList>
    </citation>
    <scope>NUCLEOTIDE SEQUENCE [LARGE SCALE GENOMIC DNA]</scope>
    <source>
        <strain evidence="2">cv. Menghai</strain>
        <tissue evidence="1">Leaf</tissue>
    </source>
</reference>
<gene>
    <name evidence="1" type="ORF">E2562_024507</name>
</gene>
<keyword evidence="2" id="KW-1185">Reference proteome</keyword>
<accession>A0A6G1BNL2</accession>
<dbReference type="Proteomes" id="UP000479710">
    <property type="component" value="Unassembled WGS sequence"/>
</dbReference>